<evidence type="ECO:0000313" key="1">
    <source>
        <dbReference type="EMBL" id="MEI2684785.1"/>
    </source>
</evidence>
<dbReference type="EMBL" id="JBANEI010000078">
    <property type="protein sequence ID" value="MEI2684785.1"/>
    <property type="molecule type" value="Genomic_DNA"/>
</dbReference>
<proteinExistence type="predicted"/>
<feature type="non-terminal residue" evidence="1">
    <location>
        <position position="1"/>
    </location>
</feature>
<feature type="non-terminal residue" evidence="1">
    <location>
        <position position="162"/>
    </location>
</feature>
<sequence length="162" mass="18122">IPTARITASIIDVSAMDQVQAEYDRQRQRILLTVPSEWLPKQSFGGAAHNGPRYPGRSSNGLLFNYDVYASQTTDGGTRMSAWNELRLFGNAGQFSSNGVYQQQLTGDSGYLQDGYLRYDTWWANQDEERALSWRVGDLITDSLAWSSSVRLGGIQIARDFS</sequence>
<dbReference type="PANTHER" id="PTHR30451">
    <property type="entry name" value="OUTER MEMBRANE USHER PROTEIN"/>
    <property type="match status" value="1"/>
</dbReference>
<dbReference type="PANTHER" id="PTHR30451:SF5">
    <property type="entry name" value="SLR0019 PROTEIN"/>
    <property type="match status" value="1"/>
</dbReference>
<organism evidence="1 2">
    <name type="scientific">Erwinia aphidicola</name>
    <dbReference type="NCBI Taxonomy" id="68334"/>
    <lineage>
        <taxon>Bacteria</taxon>
        <taxon>Pseudomonadati</taxon>
        <taxon>Pseudomonadota</taxon>
        <taxon>Gammaproteobacteria</taxon>
        <taxon>Enterobacterales</taxon>
        <taxon>Erwiniaceae</taxon>
        <taxon>Erwinia</taxon>
    </lineage>
</organism>
<gene>
    <name evidence="1" type="ORF">V8N49_24650</name>
</gene>
<protein>
    <submittedName>
        <fullName evidence="1">Fimbrial biogenesis outer membrane usher protein</fullName>
    </submittedName>
</protein>
<evidence type="ECO:0000313" key="2">
    <source>
        <dbReference type="Proteomes" id="UP001306592"/>
    </source>
</evidence>
<name>A0ABU8DMS2_ERWAP</name>
<keyword evidence="2" id="KW-1185">Reference proteome</keyword>
<dbReference type="Proteomes" id="UP001306592">
    <property type="component" value="Unassembled WGS sequence"/>
</dbReference>
<comment type="caution">
    <text evidence="1">The sequence shown here is derived from an EMBL/GenBank/DDBJ whole genome shotgun (WGS) entry which is preliminary data.</text>
</comment>
<accession>A0ABU8DMS2</accession>
<dbReference type="InterPro" id="IPR000015">
    <property type="entry name" value="Fimb_usher"/>
</dbReference>
<reference evidence="1 2" key="1">
    <citation type="submission" date="2024-02" db="EMBL/GenBank/DDBJ databases">
        <title>First report Erwinia aphidicola in onion in Chile.</title>
        <authorList>
            <person name="Valenzuela M."/>
            <person name="Pena M."/>
            <person name="Dutta B."/>
        </authorList>
    </citation>
    <scope>NUCLEOTIDE SEQUENCE [LARGE SCALE GENOMIC DNA]</scope>
    <source>
        <strain evidence="1 2">QCJ3A</strain>
    </source>
</reference>